<feature type="domain" description="HEPN" evidence="1">
    <location>
        <begin position="10"/>
        <end position="81"/>
    </location>
</feature>
<evidence type="ECO:0000313" key="2">
    <source>
        <dbReference type="EMBL" id="RZS96518.1"/>
    </source>
</evidence>
<gene>
    <name evidence="2" type="ORF">BC751_2093</name>
</gene>
<comment type="caution">
    <text evidence="2">The sequence shown here is derived from an EMBL/GenBank/DDBJ whole genome shotgun (WGS) entry which is preliminary data.</text>
</comment>
<keyword evidence="3" id="KW-1185">Reference proteome</keyword>
<reference evidence="2 3" key="1">
    <citation type="submission" date="2019-02" db="EMBL/GenBank/DDBJ databases">
        <title>Genomic Encyclopedia of Archaeal and Bacterial Type Strains, Phase II (KMG-II): from individual species to whole genera.</title>
        <authorList>
            <person name="Goeker M."/>
        </authorList>
    </citation>
    <scope>NUCLEOTIDE SEQUENCE [LARGE SCALE GENOMIC DNA]</scope>
    <source>
        <strain evidence="2 3">DSM 21411</strain>
    </source>
</reference>
<evidence type="ECO:0000313" key="3">
    <source>
        <dbReference type="Proteomes" id="UP000292209"/>
    </source>
</evidence>
<dbReference type="Proteomes" id="UP000292209">
    <property type="component" value="Unassembled WGS sequence"/>
</dbReference>
<evidence type="ECO:0000259" key="1">
    <source>
        <dbReference type="Pfam" id="PF05168"/>
    </source>
</evidence>
<sequence length="120" mass="13700">MNDLKSHSTLSEAEEMLNIAQEELCRPAEDVVHYNVCKHAYKAIEKYLTGFLINHGVHIQNSTSIKELLNQCRKIDPKFNDLNLNPLMDEDHADKLMINLHTALEFIKTAKQTRGLVGLN</sequence>
<dbReference type="OrthoDB" id="1440109at2"/>
<dbReference type="Pfam" id="PF05168">
    <property type="entry name" value="HEPN"/>
    <property type="match status" value="1"/>
</dbReference>
<dbReference type="RefSeq" id="WP_130275428.1">
    <property type="nucleotide sequence ID" value="NZ_SGXG01000001.1"/>
</dbReference>
<dbReference type="InterPro" id="IPR007842">
    <property type="entry name" value="HEPN_dom"/>
</dbReference>
<dbReference type="EMBL" id="SGXG01000001">
    <property type="protein sequence ID" value="RZS96518.1"/>
    <property type="molecule type" value="Genomic_DNA"/>
</dbReference>
<dbReference type="AlphaFoldDB" id="A0A4Q7PA89"/>
<organism evidence="2 3">
    <name type="scientific">Cecembia calidifontis</name>
    <dbReference type="NCBI Taxonomy" id="1187080"/>
    <lineage>
        <taxon>Bacteria</taxon>
        <taxon>Pseudomonadati</taxon>
        <taxon>Bacteroidota</taxon>
        <taxon>Cytophagia</taxon>
        <taxon>Cytophagales</taxon>
        <taxon>Cyclobacteriaceae</taxon>
        <taxon>Cecembia</taxon>
    </lineage>
</organism>
<accession>A0A4Q7PA89</accession>
<proteinExistence type="predicted"/>
<name>A0A4Q7PA89_9BACT</name>
<protein>
    <submittedName>
        <fullName evidence="2">HEPN domain-containing protein</fullName>
    </submittedName>
</protein>
<dbReference type="Gene3D" id="1.20.120.330">
    <property type="entry name" value="Nucleotidyltransferases domain 2"/>
    <property type="match status" value="1"/>
</dbReference>